<dbReference type="GO" id="GO:0051287">
    <property type="term" value="F:NAD binding"/>
    <property type="evidence" value="ECO:0007669"/>
    <property type="project" value="InterPro"/>
</dbReference>
<evidence type="ECO:0000259" key="5">
    <source>
        <dbReference type="SMART" id="SM00984"/>
    </source>
</evidence>
<dbReference type="Proteomes" id="UP000034508">
    <property type="component" value="Unassembled WGS sequence"/>
</dbReference>
<dbReference type="InterPro" id="IPR017476">
    <property type="entry name" value="UDP-Glc/GDP-Man"/>
</dbReference>
<keyword evidence="2" id="KW-0560">Oxidoreductase</keyword>
<reference evidence="6 7" key="1">
    <citation type="journal article" date="2015" name="Nature">
        <title>rRNA introns, odd ribosomes, and small enigmatic genomes across a large radiation of phyla.</title>
        <authorList>
            <person name="Brown C.T."/>
            <person name="Hug L.A."/>
            <person name="Thomas B.C."/>
            <person name="Sharon I."/>
            <person name="Castelle C.J."/>
            <person name="Singh A."/>
            <person name="Wilkins M.J."/>
            <person name="Williams K.H."/>
            <person name="Banfield J.F."/>
        </authorList>
    </citation>
    <scope>NUCLEOTIDE SEQUENCE [LARGE SCALE GENOMIC DNA]</scope>
</reference>
<gene>
    <name evidence="6" type="ORF">US31_C0020G0004</name>
</gene>
<dbReference type="InterPro" id="IPR036220">
    <property type="entry name" value="UDP-Glc/GDP-Man_DH_C_sf"/>
</dbReference>
<dbReference type="SMART" id="SM00984">
    <property type="entry name" value="UDPG_MGDP_dh_C"/>
    <property type="match status" value="1"/>
</dbReference>
<keyword evidence="3" id="KW-0520">NAD</keyword>
<dbReference type="InterPro" id="IPR028359">
    <property type="entry name" value="UDP_ManNAc/GlcNAc_DH"/>
</dbReference>
<dbReference type="Pfam" id="PF00984">
    <property type="entry name" value="UDPG_MGDP_dh"/>
    <property type="match status" value="1"/>
</dbReference>
<name>A0A0G0HYZ8_9BACT</name>
<comment type="similarity">
    <text evidence="1 4">Belongs to the UDP-glucose/GDP-mannose dehydrogenase family.</text>
</comment>
<evidence type="ECO:0000256" key="4">
    <source>
        <dbReference type="PIRNR" id="PIRNR000124"/>
    </source>
</evidence>
<dbReference type="InterPro" id="IPR036291">
    <property type="entry name" value="NAD(P)-bd_dom_sf"/>
</dbReference>
<dbReference type="InterPro" id="IPR014027">
    <property type="entry name" value="UDP-Glc/GDP-Man_DH_C"/>
</dbReference>
<evidence type="ECO:0000313" key="6">
    <source>
        <dbReference type="EMBL" id="KKQ17249.1"/>
    </source>
</evidence>
<proteinExistence type="inferred from homology"/>
<dbReference type="AlphaFoldDB" id="A0A0G0HYZ8"/>
<evidence type="ECO:0000313" key="7">
    <source>
        <dbReference type="Proteomes" id="UP000034508"/>
    </source>
</evidence>
<dbReference type="PANTHER" id="PTHR43491:SF2">
    <property type="entry name" value="UDP-N-ACETYL-D-MANNOSAMINE DEHYDROGENASE"/>
    <property type="match status" value="1"/>
</dbReference>
<dbReference type="NCBIfam" id="TIGR03026">
    <property type="entry name" value="NDP-sugDHase"/>
    <property type="match status" value="1"/>
</dbReference>
<dbReference type="PANTHER" id="PTHR43491">
    <property type="entry name" value="UDP-N-ACETYL-D-MANNOSAMINE DEHYDROGENASE"/>
    <property type="match status" value="1"/>
</dbReference>
<feature type="domain" description="UDP-glucose/GDP-mannose dehydrogenase C-terminal" evidence="5">
    <location>
        <begin position="334"/>
        <end position="426"/>
    </location>
</feature>
<dbReference type="Pfam" id="PF03721">
    <property type="entry name" value="UDPG_MGDP_dh_N"/>
    <property type="match status" value="1"/>
</dbReference>
<dbReference type="InterPro" id="IPR001732">
    <property type="entry name" value="UDP-Glc/GDP-Man_DH_N"/>
</dbReference>
<dbReference type="GO" id="GO:0000271">
    <property type="term" value="P:polysaccharide biosynthetic process"/>
    <property type="evidence" value="ECO:0007669"/>
    <property type="project" value="InterPro"/>
</dbReference>
<accession>A0A0G0HYZ8</accession>
<dbReference type="SUPFAM" id="SSF48179">
    <property type="entry name" value="6-phosphogluconate dehydrogenase C-terminal domain-like"/>
    <property type="match status" value="1"/>
</dbReference>
<dbReference type="GO" id="GO:0016616">
    <property type="term" value="F:oxidoreductase activity, acting on the CH-OH group of donors, NAD or NADP as acceptor"/>
    <property type="evidence" value="ECO:0007669"/>
    <property type="project" value="InterPro"/>
</dbReference>
<dbReference type="PIRSF" id="PIRSF000124">
    <property type="entry name" value="UDPglc_GDPman_dh"/>
    <property type="match status" value="1"/>
</dbReference>
<protein>
    <submittedName>
        <fullName evidence="6">UDP-glucose/GDP-mannose dehydrogenase</fullName>
    </submittedName>
</protein>
<evidence type="ECO:0000256" key="1">
    <source>
        <dbReference type="ARBA" id="ARBA00006601"/>
    </source>
</evidence>
<dbReference type="InterPro" id="IPR014026">
    <property type="entry name" value="UDP-Glc/GDP-Man_DH_dimer"/>
</dbReference>
<dbReference type="SUPFAM" id="SSF52413">
    <property type="entry name" value="UDP-glucose/GDP-mannose dehydrogenase C-terminal domain"/>
    <property type="match status" value="1"/>
</dbReference>
<dbReference type="SUPFAM" id="SSF51735">
    <property type="entry name" value="NAD(P)-binding Rossmann-fold domains"/>
    <property type="match status" value="1"/>
</dbReference>
<organism evidence="6 7">
    <name type="scientific">Berkelbacteria bacterium GW2011_GWA1_36_9</name>
    <dbReference type="NCBI Taxonomy" id="1618331"/>
    <lineage>
        <taxon>Bacteria</taxon>
        <taxon>Candidatus Berkelbacteria</taxon>
    </lineage>
</organism>
<dbReference type="InterPro" id="IPR008927">
    <property type="entry name" value="6-PGluconate_DH-like_C_sf"/>
</dbReference>
<comment type="caution">
    <text evidence="6">The sequence shown here is derived from an EMBL/GenBank/DDBJ whole genome shotgun (WGS) entry which is preliminary data.</text>
</comment>
<dbReference type="PIRSF" id="PIRSF500136">
    <property type="entry name" value="UDP_ManNAc_DH"/>
    <property type="match status" value="1"/>
</dbReference>
<dbReference type="EMBL" id="LBSM01000020">
    <property type="protein sequence ID" value="KKQ17249.1"/>
    <property type="molecule type" value="Genomic_DNA"/>
</dbReference>
<evidence type="ECO:0000256" key="3">
    <source>
        <dbReference type="ARBA" id="ARBA00023027"/>
    </source>
</evidence>
<dbReference type="PATRIC" id="fig|1618331.3.peg.861"/>
<dbReference type="GO" id="GO:0016628">
    <property type="term" value="F:oxidoreductase activity, acting on the CH-CH group of donors, NAD or NADP as acceptor"/>
    <property type="evidence" value="ECO:0007669"/>
    <property type="project" value="InterPro"/>
</dbReference>
<dbReference type="Gene3D" id="3.40.50.720">
    <property type="entry name" value="NAD(P)-binding Rossmann-like Domain"/>
    <property type="match status" value="2"/>
</dbReference>
<evidence type="ECO:0000256" key="2">
    <source>
        <dbReference type="ARBA" id="ARBA00023002"/>
    </source>
</evidence>
<dbReference type="Pfam" id="PF03720">
    <property type="entry name" value="UDPG_MGDP_dh_C"/>
    <property type="match status" value="1"/>
</dbReference>
<sequence length="442" mass="48824">MKISKDTTIAVCGLGYVGLPVALLFAKAGFRVFGVNRGQEKVDKINLGKNTIEGKEPGLKELVKAVHLQGNFEATTDSKVYHQADIILVAVETPVEDITHEPAYVALKSALKDIGQNMKRGTLVIIESTIAPGTMEKVVKPILEQESGLVVNKGFFLANCPERLMPGYLLSNIQNYNRVLGGMNKKATEIAKKLYKNIISGEIEETDCITAEIVKSGENTYRDVQIAFANEMALLCEAMGANVWEVRRLINNCKKIGETRPEALRQMHSPGAGVGGHCIPKDSWLLIYGAKDLLEPKLIPLSRHINDFMPRHTFHLLKNAFHETGKNLEKAKIAVLGFAYAGNSDDTRNTPTEPLLKLLEATGAEIVVHDPFVKEYKNPLEEALKGAQALVLMADHDQYKKIDIKKIKKLMKSKPIIIDGRNVFDKAKAQKLGFIYKGIGNI</sequence>